<keyword evidence="7" id="KW-1185">Reference proteome</keyword>
<feature type="transmembrane region" description="Helical" evidence="5">
    <location>
        <begin position="21"/>
        <end position="37"/>
    </location>
</feature>
<dbReference type="KEGG" id="sns:VC03_05140"/>
<keyword evidence="3 5" id="KW-1133">Transmembrane helix</keyword>
<evidence type="ECO:0000256" key="1">
    <source>
        <dbReference type="ARBA" id="ARBA00022475"/>
    </source>
</evidence>
<evidence type="ECO:0000256" key="4">
    <source>
        <dbReference type="ARBA" id="ARBA00023136"/>
    </source>
</evidence>
<name>A0A0E3UU37_9FUSO</name>
<protein>
    <submittedName>
        <fullName evidence="6">Uncharacterized protein</fullName>
    </submittedName>
</protein>
<keyword evidence="4 5" id="KW-0472">Membrane</keyword>
<sequence length="152" mass="16163">MDKYIILVLMCVVGYFSKNKGLLYASIIVLLLSILPFQDKTLGFFKSKGLKFGVFILTIAILSPIALGQISIKNLIETFTSYQGLIAVIIGIIASLLSKQGIQFQSISPNVVIAGSIGIIIGIVSLGGTAVGPIIASGMTFVIIKLIGNFIR</sequence>
<evidence type="ECO:0000256" key="5">
    <source>
        <dbReference type="SAM" id="Phobius"/>
    </source>
</evidence>
<dbReference type="GO" id="GO:0005886">
    <property type="term" value="C:plasma membrane"/>
    <property type="evidence" value="ECO:0007669"/>
    <property type="project" value="TreeGrafter"/>
</dbReference>
<dbReference type="HAMAP" id="MF_01874">
    <property type="entry name" value="UPF0756"/>
    <property type="match status" value="1"/>
</dbReference>
<evidence type="ECO:0000313" key="6">
    <source>
        <dbReference type="EMBL" id="AKC95864.1"/>
    </source>
</evidence>
<dbReference type="Proteomes" id="UP000033103">
    <property type="component" value="Chromosome"/>
</dbReference>
<dbReference type="EMBL" id="CP011280">
    <property type="protein sequence ID" value="AKC95864.1"/>
    <property type="molecule type" value="Genomic_DNA"/>
</dbReference>
<dbReference type="PATRIC" id="fig|1069640.6.peg.1017"/>
<dbReference type="OrthoDB" id="80306at2"/>
<evidence type="ECO:0000256" key="2">
    <source>
        <dbReference type="ARBA" id="ARBA00022692"/>
    </source>
</evidence>
<gene>
    <name evidence="6" type="ORF">VC03_05140</name>
</gene>
<organism evidence="6 7">
    <name type="scientific">Sneathia vaginalis</name>
    <dbReference type="NCBI Taxonomy" id="187101"/>
    <lineage>
        <taxon>Bacteria</taxon>
        <taxon>Fusobacteriati</taxon>
        <taxon>Fusobacteriota</taxon>
        <taxon>Fusobacteriia</taxon>
        <taxon>Fusobacteriales</taxon>
        <taxon>Leptotrichiaceae</taxon>
        <taxon>Sneathia</taxon>
    </lineage>
</organism>
<evidence type="ECO:0000313" key="7">
    <source>
        <dbReference type="Proteomes" id="UP000033103"/>
    </source>
</evidence>
<dbReference type="RefSeq" id="WP_046328968.1">
    <property type="nucleotide sequence ID" value="NZ_CAUPIC010000006.1"/>
</dbReference>
<feature type="transmembrane region" description="Helical" evidence="5">
    <location>
        <begin position="79"/>
        <end position="98"/>
    </location>
</feature>
<reference evidence="6 7" key="1">
    <citation type="journal article" date="2012" name="BMC Genomics">
        <title>Genomic sequence analysis and characterization of Sneathia amnii sp. nov.</title>
        <authorList>
            <consortium name="Vaginal Microbiome Consortium (additional members)"/>
            <person name="Harwich M.D.Jr."/>
            <person name="Serrano M.G."/>
            <person name="Fettweis J.M."/>
            <person name="Alves J.M."/>
            <person name="Reimers M.A."/>
            <person name="Buck G.A."/>
            <person name="Jefferson K.K."/>
        </authorList>
    </citation>
    <scope>NUCLEOTIDE SEQUENCE [LARGE SCALE GENOMIC DNA]</scope>
    <source>
        <strain evidence="6 7">SN35</strain>
    </source>
</reference>
<feature type="transmembrane region" description="Helical" evidence="5">
    <location>
        <begin position="110"/>
        <end position="128"/>
    </location>
</feature>
<accession>A0A0E3UU37</accession>
<dbReference type="Pfam" id="PF04284">
    <property type="entry name" value="DUF441"/>
    <property type="match status" value="1"/>
</dbReference>
<evidence type="ECO:0000256" key="3">
    <source>
        <dbReference type="ARBA" id="ARBA00022989"/>
    </source>
</evidence>
<dbReference type="STRING" id="187101.VC03_05140"/>
<keyword evidence="1" id="KW-1003">Cell membrane</keyword>
<dbReference type="AlphaFoldDB" id="A0A0E3UU37"/>
<dbReference type="PANTHER" id="PTHR38452">
    <property type="entry name" value="UPF0756 MEMBRANE PROTEIN YEAL"/>
    <property type="match status" value="1"/>
</dbReference>
<dbReference type="InterPro" id="IPR007382">
    <property type="entry name" value="UPF0756_TM"/>
</dbReference>
<proteinExistence type="inferred from homology"/>
<dbReference type="HOGENOM" id="CLU_125889_1_0_0"/>
<feature type="transmembrane region" description="Helical" evidence="5">
    <location>
        <begin position="49"/>
        <end position="67"/>
    </location>
</feature>
<dbReference type="PANTHER" id="PTHR38452:SF1">
    <property type="entry name" value="UPF0756 MEMBRANE PROTEIN YEAL"/>
    <property type="match status" value="1"/>
</dbReference>
<keyword evidence="2 5" id="KW-0812">Transmembrane</keyword>